<dbReference type="EMBL" id="QTSX02000877">
    <property type="protein sequence ID" value="KAJ9084141.1"/>
    <property type="molecule type" value="Genomic_DNA"/>
</dbReference>
<keyword evidence="2" id="KW-1185">Reference proteome</keyword>
<reference evidence="1" key="1">
    <citation type="submission" date="2022-04" db="EMBL/GenBank/DDBJ databases">
        <title>Genome of the entomopathogenic fungus Entomophthora muscae.</title>
        <authorList>
            <person name="Elya C."/>
            <person name="Lovett B.R."/>
            <person name="Lee E."/>
            <person name="Macias A.M."/>
            <person name="Hajek A.E."/>
            <person name="De Bivort B.L."/>
            <person name="Kasson M.T."/>
            <person name="De Fine Licht H.H."/>
            <person name="Stajich J.E."/>
        </authorList>
    </citation>
    <scope>NUCLEOTIDE SEQUENCE</scope>
    <source>
        <strain evidence="1">Berkeley</strain>
    </source>
</reference>
<organism evidence="1 2">
    <name type="scientific">Entomophthora muscae</name>
    <dbReference type="NCBI Taxonomy" id="34485"/>
    <lineage>
        <taxon>Eukaryota</taxon>
        <taxon>Fungi</taxon>
        <taxon>Fungi incertae sedis</taxon>
        <taxon>Zoopagomycota</taxon>
        <taxon>Entomophthoromycotina</taxon>
        <taxon>Entomophthoromycetes</taxon>
        <taxon>Entomophthorales</taxon>
        <taxon>Entomophthoraceae</taxon>
        <taxon>Entomophthora</taxon>
    </lineage>
</organism>
<protein>
    <submittedName>
        <fullName evidence="1">Uncharacterized protein</fullName>
    </submittedName>
</protein>
<dbReference type="Proteomes" id="UP001165960">
    <property type="component" value="Unassembled WGS sequence"/>
</dbReference>
<sequence length="99" mass="11063">MSIFSWLNSEFYTPAADRADSRQAPASQMRKLPNWESPKGDFPKPKNGGIVAQFWNLPNLEGVYNLPSMTINASTAEVEYECMKVPEEAPKPCNANINN</sequence>
<proteinExistence type="predicted"/>
<evidence type="ECO:0000313" key="2">
    <source>
        <dbReference type="Proteomes" id="UP001165960"/>
    </source>
</evidence>
<accession>A0ACC2UBI9</accession>
<name>A0ACC2UBI9_9FUNG</name>
<comment type="caution">
    <text evidence="1">The sequence shown here is derived from an EMBL/GenBank/DDBJ whole genome shotgun (WGS) entry which is preliminary data.</text>
</comment>
<gene>
    <name evidence="1" type="ORF">DSO57_1027430</name>
</gene>
<evidence type="ECO:0000313" key="1">
    <source>
        <dbReference type="EMBL" id="KAJ9084141.1"/>
    </source>
</evidence>